<gene>
    <name evidence="4" type="ORF">DEF24_01125</name>
</gene>
<organism evidence="4 5">
    <name type="scientific">Marinitenerispora sediminis</name>
    <dbReference type="NCBI Taxonomy" id="1931232"/>
    <lineage>
        <taxon>Bacteria</taxon>
        <taxon>Bacillati</taxon>
        <taxon>Actinomycetota</taxon>
        <taxon>Actinomycetes</taxon>
        <taxon>Streptosporangiales</taxon>
        <taxon>Nocardiopsidaceae</taxon>
        <taxon>Marinitenerispora</taxon>
    </lineage>
</organism>
<keyword evidence="2" id="KW-0812">Transmembrane</keyword>
<proteinExistence type="predicted"/>
<feature type="compositionally biased region" description="Gly residues" evidence="1">
    <location>
        <begin position="146"/>
        <end position="155"/>
    </location>
</feature>
<dbReference type="Gene3D" id="2.60.40.290">
    <property type="match status" value="1"/>
</dbReference>
<evidence type="ECO:0000259" key="3">
    <source>
        <dbReference type="PROSITE" id="PS51173"/>
    </source>
</evidence>
<keyword evidence="2" id="KW-1133">Transmembrane helix</keyword>
<comment type="caution">
    <text evidence="4">The sequence shown here is derived from an EMBL/GenBank/DDBJ whole genome shotgun (WGS) entry which is preliminary data.</text>
</comment>
<evidence type="ECO:0000256" key="1">
    <source>
        <dbReference type="SAM" id="MobiDB-lite"/>
    </source>
</evidence>
<dbReference type="GO" id="GO:0030247">
    <property type="term" value="F:polysaccharide binding"/>
    <property type="evidence" value="ECO:0007669"/>
    <property type="project" value="UniProtKB-UniRule"/>
</dbReference>
<dbReference type="OrthoDB" id="3425593at2"/>
<feature type="compositionally biased region" description="Acidic residues" evidence="1">
    <location>
        <begin position="103"/>
        <end position="115"/>
    </location>
</feature>
<name>A0A368TBX1_9ACTN</name>
<dbReference type="Proteomes" id="UP000253318">
    <property type="component" value="Unassembled WGS sequence"/>
</dbReference>
<keyword evidence="2" id="KW-0472">Membrane</keyword>
<dbReference type="InterPro" id="IPR008965">
    <property type="entry name" value="CBM2/CBM3_carb-bd_dom_sf"/>
</dbReference>
<feature type="transmembrane region" description="Helical" evidence="2">
    <location>
        <begin position="44"/>
        <end position="62"/>
    </location>
</feature>
<feature type="domain" description="CBM2" evidence="3">
    <location>
        <begin position="150"/>
        <end position="255"/>
    </location>
</feature>
<dbReference type="InterPro" id="IPR001919">
    <property type="entry name" value="CBD2"/>
</dbReference>
<dbReference type="EMBL" id="QEIN01000005">
    <property type="protein sequence ID" value="RCV62441.1"/>
    <property type="molecule type" value="Genomic_DNA"/>
</dbReference>
<feature type="region of interest" description="Disordered" evidence="1">
    <location>
        <begin position="1"/>
        <end position="28"/>
    </location>
</feature>
<reference evidence="4 5" key="1">
    <citation type="submission" date="2018-04" db="EMBL/GenBank/DDBJ databases">
        <title>Novel actinobacteria from marine sediment.</title>
        <authorList>
            <person name="Ng Z.Y."/>
            <person name="Tan G.Y.A."/>
        </authorList>
    </citation>
    <scope>NUCLEOTIDE SEQUENCE [LARGE SCALE GENOMIC DNA]</scope>
    <source>
        <strain evidence="4 5">TPS81</strain>
    </source>
</reference>
<dbReference type="Pfam" id="PF00553">
    <property type="entry name" value="CBM_2"/>
    <property type="match status" value="1"/>
</dbReference>
<feature type="region of interest" description="Disordered" evidence="1">
    <location>
        <begin position="75"/>
        <end position="160"/>
    </location>
</feature>
<dbReference type="InterPro" id="IPR012291">
    <property type="entry name" value="CBM2_carb-bd_dom_sf"/>
</dbReference>
<sequence length="255" mass="26196">MGRHAAEGGQRGAHRAEPADSGPLATVGHVLGSTVPRKVRPPRLLRVLVLSGITVGLVLFAYSTTQIYLRFSEPGTEQGTHADPGDSGRLPATEVSPGPPDDPTPEESLEAEVLPDTERGPADRTGTAAEGDEESGPPSGDEHGPVDGGPPGAGGSPAVTYQMTRYNDSQFGGTVTITNNGTSPLDWELALGFSGVEITGAWEADWEATGDGMVARPPSYRGAIAPGESATVNFTAEGRAQRPARCSLNGGSCGL</sequence>
<dbReference type="PROSITE" id="PS51173">
    <property type="entry name" value="CBM2"/>
    <property type="match status" value="1"/>
</dbReference>
<dbReference type="AlphaFoldDB" id="A0A368TBX1"/>
<evidence type="ECO:0000313" key="4">
    <source>
        <dbReference type="EMBL" id="RCV62441.1"/>
    </source>
</evidence>
<dbReference type="GO" id="GO:0005975">
    <property type="term" value="P:carbohydrate metabolic process"/>
    <property type="evidence" value="ECO:0007669"/>
    <property type="project" value="InterPro"/>
</dbReference>
<dbReference type="RefSeq" id="WP_114396675.1">
    <property type="nucleotide sequence ID" value="NZ_QEIM01000015.1"/>
</dbReference>
<dbReference type="GO" id="GO:0004553">
    <property type="term" value="F:hydrolase activity, hydrolyzing O-glycosyl compounds"/>
    <property type="evidence" value="ECO:0007669"/>
    <property type="project" value="InterPro"/>
</dbReference>
<dbReference type="SUPFAM" id="SSF49384">
    <property type="entry name" value="Carbohydrate-binding domain"/>
    <property type="match status" value="1"/>
</dbReference>
<evidence type="ECO:0000256" key="2">
    <source>
        <dbReference type="SAM" id="Phobius"/>
    </source>
</evidence>
<keyword evidence="5" id="KW-1185">Reference proteome</keyword>
<accession>A0A368TBX1</accession>
<evidence type="ECO:0000313" key="5">
    <source>
        <dbReference type="Proteomes" id="UP000253318"/>
    </source>
</evidence>
<dbReference type="SMART" id="SM00637">
    <property type="entry name" value="CBD_II"/>
    <property type="match status" value="1"/>
</dbReference>
<protein>
    <recommendedName>
        <fullName evidence="3">CBM2 domain-containing protein</fullName>
    </recommendedName>
</protein>